<dbReference type="EMBL" id="ACPB03001512">
    <property type="status" value="NOT_ANNOTATED_CDS"/>
    <property type="molecule type" value="Genomic_DNA"/>
</dbReference>
<dbReference type="AlphaFoldDB" id="T1HLK7"/>
<dbReference type="Proteomes" id="UP000015103">
    <property type="component" value="Unassembled WGS sequence"/>
</dbReference>
<organism evidence="1 2">
    <name type="scientific">Rhodnius prolixus</name>
    <name type="common">Triatomid bug</name>
    <dbReference type="NCBI Taxonomy" id="13249"/>
    <lineage>
        <taxon>Eukaryota</taxon>
        <taxon>Metazoa</taxon>
        <taxon>Ecdysozoa</taxon>
        <taxon>Arthropoda</taxon>
        <taxon>Hexapoda</taxon>
        <taxon>Insecta</taxon>
        <taxon>Pterygota</taxon>
        <taxon>Neoptera</taxon>
        <taxon>Paraneoptera</taxon>
        <taxon>Hemiptera</taxon>
        <taxon>Heteroptera</taxon>
        <taxon>Panheteroptera</taxon>
        <taxon>Cimicomorpha</taxon>
        <taxon>Reduviidae</taxon>
        <taxon>Triatominae</taxon>
        <taxon>Rhodnius</taxon>
    </lineage>
</organism>
<accession>T1HLK7</accession>
<protein>
    <submittedName>
        <fullName evidence="1">Uncharacterized protein</fullName>
    </submittedName>
</protein>
<name>T1HLK7_RHOPR</name>
<dbReference type="EnsemblMetazoa" id="RPRC004931-RA">
    <property type="protein sequence ID" value="RPRC004931-PA"/>
    <property type="gene ID" value="RPRC004931"/>
</dbReference>
<dbReference type="InParanoid" id="T1HLK7"/>
<proteinExistence type="predicted"/>
<keyword evidence="2" id="KW-1185">Reference proteome</keyword>
<reference evidence="1" key="1">
    <citation type="submission" date="2015-05" db="UniProtKB">
        <authorList>
            <consortium name="EnsemblMetazoa"/>
        </authorList>
    </citation>
    <scope>IDENTIFICATION</scope>
</reference>
<dbReference type="HOGENOM" id="CLU_1062889_0_0_1"/>
<evidence type="ECO:0000313" key="2">
    <source>
        <dbReference type="Proteomes" id="UP000015103"/>
    </source>
</evidence>
<evidence type="ECO:0000313" key="1">
    <source>
        <dbReference type="EnsemblMetazoa" id="RPRC004931-PA"/>
    </source>
</evidence>
<dbReference type="VEuPathDB" id="VectorBase:RPRC004931"/>
<sequence length="262" mass="31285">MNIAVTDASKNNSKNDNCKLLLDEEPPKKMEDFFDLLRKSSEKNNRSTFQSIITSVSTPTLVHQHSFKIDSPKIRRQSHKSHAQPEDYIFKFNSQRNEWSNQFDFTENNEEKFDLSPKFYKSNSPPKFKNFSVKFPCFFSDDLMSTKLLDINKPIPQPSEQISSIYEHGLKESSSFRKKHLLLNYNARMKTFLPARKFENEETKFLIPKEKKKIENKFKEQFYQRKRSIYKKERDVFIKKHSLLRSNSRYNTSFKFSPHKYC</sequence>